<comment type="subunit">
    <text evidence="3">G proteins are composed of 3 units; alpha, beta and gamma. The alpha chain contains the guanine nucleotide binding site.</text>
</comment>
<keyword evidence="5 9" id="KW-0547">Nucleotide-binding</keyword>
<evidence type="ECO:0000256" key="10">
    <source>
        <dbReference type="PIRSR" id="PIRSR601019-2"/>
    </source>
</evidence>
<evidence type="ECO:0000256" key="9">
    <source>
        <dbReference type="PIRSR" id="PIRSR601019-1"/>
    </source>
</evidence>
<dbReference type="GO" id="GO:0005737">
    <property type="term" value="C:cytoplasm"/>
    <property type="evidence" value="ECO:0007669"/>
    <property type="project" value="TreeGrafter"/>
</dbReference>
<evidence type="ECO:0000313" key="12">
    <source>
        <dbReference type="RefSeq" id="XP_034103209.1"/>
    </source>
</evidence>
<feature type="binding site" evidence="10">
    <location>
        <position position="217"/>
    </location>
    <ligand>
        <name>Mg(2+)</name>
        <dbReference type="ChEBI" id="CHEBI:18420"/>
    </ligand>
</feature>
<proteinExistence type="inferred from homology"/>
<feature type="binding site" evidence="9">
    <location>
        <begin position="244"/>
        <end position="248"/>
    </location>
    <ligand>
        <name>GTP</name>
        <dbReference type="ChEBI" id="CHEBI:37565"/>
    </ligand>
</feature>
<dbReference type="GO" id="GO:0001664">
    <property type="term" value="F:G protein-coupled receptor binding"/>
    <property type="evidence" value="ECO:0007669"/>
    <property type="project" value="TreeGrafter"/>
</dbReference>
<dbReference type="GO" id="GO:0032502">
    <property type="term" value="P:developmental process"/>
    <property type="evidence" value="ECO:0007669"/>
    <property type="project" value="UniProtKB-ARBA"/>
</dbReference>
<evidence type="ECO:0000256" key="2">
    <source>
        <dbReference type="ARBA" id="ARBA00005804"/>
    </source>
</evidence>
<dbReference type="AlphaFoldDB" id="A0A6P8WJP2"/>
<feature type="binding site" evidence="9">
    <location>
        <position position="395"/>
    </location>
    <ligand>
        <name>GTP</name>
        <dbReference type="ChEBI" id="CHEBI:37565"/>
    </ligand>
</feature>
<dbReference type="PANTHER" id="PTHR10218:SF367">
    <property type="entry name" value="GUANINE NUCLEOTIDE-BINDING PROTEIN G(F) SUBUNIT ALPHA"/>
    <property type="match status" value="1"/>
</dbReference>
<dbReference type="GO" id="GO:0003924">
    <property type="term" value="F:GTPase activity"/>
    <property type="evidence" value="ECO:0007669"/>
    <property type="project" value="InterPro"/>
</dbReference>
<feature type="binding site" evidence="9">
    <location>
        <begin position="313"/>
        <end position="316"/>
    </location>
    <ligand>
        <name>GTP</name>
        <dbReference type="ChEBI" id="CHEBI:37565"/>
    </ligand>
</feature>
<dbReference type="InterPro" id="IPR027417">
    <property type="entry name" value="P-loop_NTPase"/>
</dbReference>
<comment type="function">
    <text evidence="1">Guanine nucleotide-binding proteins (G proteins) are involved as modulators or transducers in various transmembrane signaling systems.</text>
</comment>
<dbReference type="FunFam" id="3.40.50.300:FF:001723">
    <property type="entry name" value="Guanine nucleotide-binding protein G(f) subunit alpha"/>
    <property type="match status" value="1"/>
</dbReference>
<dbReference type="RefSeq" id="XP_034103209.1">
    <property type="nucleotide sequence ID" value="XM_034247318.2"/>
</dbReference>
<dbReference type="CTD" id="39861"/>
<dbReference type="OrthoDB" id="5817230at2759"/>
<evidence type="ECO:0000256" key="7">
    <source>
        <dbReference type="ARBA" id="ARBA00023134"/>
    </source>
</evidence>
<accession>A0A6P8WJP2</accession>
<keyword evidence="7 9" id="KW-0342">GTP-binding</keyword>
<dbReference type="GO" id="GO:0031683">
    <property type="term" value="F:G-protein beta/gamma-subunit complex binding"/>
    <property type="evidence" value="ECO:0007669"/>
    <property type="project" value="InterPro"/>
</dbReference>
<feature type="binding site" evidence="9">
    <location>
        <begin position="211"/>
        <end position="217"/>
    </location>
    <ligand>
        <name>GTP</name>
        <dbReference type="ChEBI" id="CHEBI:37565"/>
    </ligand>
</feature>
<evidence type="ECO:0000256" key="5">
    <source>
        <dbReference type="ARBA" id="ARBA00022741"/>
    </source>
</evidence>
<dbReference type="InterPro" id="IPR001019">
    <property type="entry name" value="Gprotein_alpha_su"/>
</dbReference>
<evidence type="ECO:0000256" key="6">
    <source>
        <dbReference type="ARBA" id="ARBA00022842"/>
    </source>
</evidence>
<evidence type="ECO:0000313" key="11">
    <source>
        <dbReference type="Proteomes" id="UP000515160"/>
    </source>
</evidence>
<gene>
    <name evidence="12" type="primary">LOC117567375</name>
</gene>
<sequence length="425" mass="49740">MNSNKKNLFNSYNLQSEVIKIETKLFNMKLRLLRCLRGPKQSSMQNQREELQSHHDHMIKDLSSNFKDTTVKILLLGTAESGKTTIIKQMRILHINGFTDDERREKIPEIYQNIHDSIIQLVQQMGLLGLSFGSLTTERSANYILSLPADAPEYFNEEYCDHVMTLWNDVGIRACYDRSNEFPLLDSAKYFLDNFERICDVDYIPSTEDILHSRKVTTGISKISFRVPIPKSMGGGEQEFRMYDVGGQRDERNKWIQVFEGIQAVLFLISCSEFDQNLREDATQNRLQEALNLFRAVWQNRFLASAGLIVFLNKYDIMERKIRAGKHIVDYFPEFEDFSKRPQHKQSCFDESDWTKMFIKQKMMDITQEQFKRNSRNQCDYSSSERECYYHFTVATDTRCIRDVFSDVQQMILCENINGSGSTLF</sequence>
<feature type="binding site" evidence="10">
    <location>
        <position position="84"/>
    </location>
    <ligand>
        <name>Mg(2+)</name>
        <dbReference type="ChEBI" id="CHEBI:18420"/>
    </ligand>
</feature>
<comment type="similarity">
    <text evidence="2">Belongs to the G-alpha family.</text>
</comment>
<keyword evidence="6 10" id="KW-0460">Magnesium</keyword>
<dbReference type="GO" id="GO:0005834">
    <property type="term" value="C:heterotrimeric G-protein complex"/>
    <property type="evidence" value="ECO:0007669"/>
    <property type="project" value="TreeGrafter"/>
</dbReference>
<feature type="binding site" evidence="9">
    <location>
        <begin position="186"/>
        <end position="187"/>
    </location>
    <ligand>
        <name>GTP</name>
        <dbReference type="ChEBI" id="CHEBI:37565"/>
    </ligand>
</feature>
<keyword evidence="8" id="KW-0807">Transducer</keyword>
<dbReference type="Gene3D" id="3.40.50.300">
    <property type="entry name" value="P-loop containing nucleotide triphosphate hydrolases"/>
    <property type="match status" value="1"/>
</dbReference>
<protein>
    <submittedName>
        <fullName evidence="12">Guanine nucleotide-binding protein G(F) subunit alpha isoform X1</fullName>
    </submittedName>
</protein>
<name>A0A6P8WJP2_DROAB</name>
<dbReference type="FunFam" id="1.10.400.10:FF:000010">
    <property type="entry name" value="Guanine nucleotide-binding protein alpha-13 subunit"/>
    <property type="match status" value="1"/>
</dbReference>
<keyword evidence="4 10" id="KW-0479">Metal-binding</keyword>
<reference evidence="12" key="1">
    <citation type="submission" date="2025-08" db="UniProtKB">
        <authorList>
            <consortium name="RefSeq"/>
        </authorList>
    </citation>
    <scope>IDENTIFICATION</scope>
    <source>
        <strain evidence="12">15112-1751.03</strain>
        <tissue evidence="12">Whole Adult</tissue>
    </source>
</reference>
<dbReference type="GeneID" id="117567375"/>
<dbReference type="InterPro" id="IPR011025">
    <property type="entry name" value="GproteinA_insert"/>
</dbReference>
<dbReference type="PRINTS" id="PR00318">
    <property type="entry name" value="GPROTEINA"/>
</dbReference>
<evidence type="ECO:0000256" key="4">
    <source>
        <dbReference type="ARBA" id="ARBA00022723"/>
    </source>
</evidence>
<dbReference type="SMART" id="SM00275">
    <property type="entry name" value="G_alpha"/>
    <property type="match status" value="1"/>
</dbReference>
<dbReference type="Pfam" id="PF00503">
    <property type="entry name" value="G-alpha"/>
    <property type="match status" value="1"/>
</dbReference>
<dbReference type="Gene3D" id="1.10.400.10">
    <property type="entry name" value="GI Alpha 1, domain 2-like"/>
    <property type="match status" value="1"/>
</dbReference>
<dbReference type="GO" id="GO:0007191">
    <property type="term" value="P:adenylate cyclase-activating dopamine receptor signaling pathway"/>
    <property type="evidence" value="ECO:0007669"/>
    <property type="project" value="TreeGrafter"/>
</dbReference>
<dbReference type="GO" id="GO:0005525">
    <property type="term" value="F:GTP binding"/>
    <property type="evidence" value="ECO:0007669"/>
    <property type="project" value="UniProtKB-KW"/>
</dbReference>
<feature type="binding site" evidence="9">
    <location>
        <begin position="80"/>
        <end position="85"/>
    </location>
    <ligand>
        <name>GTP</name>
        <dbReference type="ChEBI" id="CHEBI:37565"/>
    </ligand>
</feature>
<evidence type="ECO:0000256" key="8">
    <source>
        <dbReference type="ARBA" id="ARBA00023224"/>
    </source>
</evidence>
<keyword evidence="11" id="KW-1185">Reference proteome</keyword>
<dbReference type="PANTHER" id="PTHR10218">
    <property type="entry name" value="GTP-BINDING PROTEIN ALPHA SUBUNIT"/>
    <property type="match status" value="1"/>
</dbReference>
<evidence type="ECO:0000256" key="3">
    <source>
        <dbReference type="ARBA" id="ARBA00011356"/>
    </source>
</evidence>
<organism evidence="11 12">
    <name type="scientific">Drosophila albomicans</name>
    <name type="common">Fruit fly</name>
    <dbReference type="NCBI Taxonomy" id="7291"/>
    <lineage>
        <taxon>Eukaryota</taxon>
        <taxon>Metazoa</taxon>
        <taxon>Ecdysozoa</taxon>
        <taxon>Arthropoda</taxon>
        <taxon>Hexapoda</taxon>
        <taxon>Insecta</taxon>
        <taxon>Pterygota</taxon>
        <taxon>Neoptera</taxon>
        <taxon>Endopterygota</taxon>
        <taxon>Diptera</taxon>
        <taxon>Brachycera</taxon>
        <taxon>Muscomorpha</taxon>
        <taxon>Ephydroidea</taxon>
        <taxon>Drosophilidae</taxon>
        <taxon>Drosophila</taxon>
    </lineage>
</organism>
<dbReference type="Proteomes" id="UP000515160">
    <property type="component" value="Chromosome 3"/>
</dbReference>
<dbReference type="PROSITE" id="PS51882">
    <property type="entry name" value="G_ALPHA"/>
    <property type="match status" value="1"/>
</dbReference>
<dbReference type="GO" id="GO:0046872">
    <property type="term" value="F:metal ion binding"/>
    <property type="evidence" value="ECO:0007669"/>
    <property type="project" value="UniProtKB-KW"/>
</dbReference>
<evidence type="ECO:0000256" key="1">
    <source>
        <dbReference type="ARBA" id="ARBA00003069"/>
    </source>
</evidence>
<dbReference type="SUPFAM" id="SSF52540">
    <property type="entry name" value="P-loop containing nucleoside triphosphate hydrolases"/>
    <property type="match status" value="1"/>
</dbReference>
<dbReference type="CDD" id="cd00066">
    <property type="entry name" value="G-alpha"/>
    <property type="match status" value="1"/>
</dbReference>
<dbReference type="SUPFAM" id="SSF47895">
    <property type="entry name" value="Transducin (alpha subunit), insertion domain"/>
    <property type="match status" value="1"/>
</dbReference>
<dbReference type="GO" id="GO:0007606">
    <property type="term" value="P:sensory perception of chemical stimulus"/>
    <property type="evidence" value="ECO:0007669"/>
    <property type="project" value="TreeGrafter"/>
</dbReference>